<dbReference type="Gene3D" id="3.40.190.10">
    <property type="entry name" value="Periplasmic binding protein-like II"/>
    <property type="match status" value="2"/>
</dbReference>
<name>A0ABW2QUD4_9NEIS</name>
<feature type="transmembrane region" description="Helical" evidence="1">
    <location>
        <begin position="21"/>
        <end position="41"/>
    </location>
</feature>
<keyword evidence="1" id="KW-1133">Transmembrane helix</keyword>
<comment type="caution">
    <text evidence="2">The sequence shown here is derived from an EMBL/GenBank/DDBJ whole genome shotgun (WGS) entry which is preliminary data.</text>
</comment>
<accession>A0ABW2QUD4</accession>
<evidence type="ECO:0000313" key="3">
    <source>
        <dbReference type="Proteomes" id="UP001596473"/>
    </source>
</evidence>
<keyword evidence="3" id="KW-1185">Reference proteome</keyword>
<reference evidence="3" key="1">
    <citation type="journal article" date="2019" name="Int. J. Syst. Evol. Microbiol.">
        <title>The Global Catalogue of Microorganisms (GCM) 10K type strain sequencing project: providing services to taxonomists for standard genome sequencing and annotation.</title>
        <authorList>
            <consortium name="The Broad Institute Genomics Platform"/>
            <consortium name="The Broad Institute Genome Sequencing Center for Infectious Disease"/>
            <person name="Wu L."/>
            <person name="Ma J."/>
        </authorList>
    </citation>
    <scope>NUCLEOTIDE SEQUENCE [LARGE SCALE GENOMIC DNA]</scope>
    <source>
        <strain evidence="3">CCUG 62945</strain>
    </source>
</reference>
<proteinExistence type="predicted"/>
<dbReference type="EMBL" id="JBHTBQ010000003">
    <property type="protein sequence ID" value="MFC7418550.1"/>
    <property type="molecule type" value="Genomic_DNA"/>
</dbReference>
<evidence type="ECO:0000313" key="2">
    <source>
        <dbReference type="EMBL" id="MFC7418550.1"/>
    </source>
</evidence>
<gene>
    <name evidence="2" type="ORF">ACFQNF_01475</name>
</gene>
<keyword evidence="1" id="KW-0472">Membrane</keyword>
<dbReference type="SUPFAM" id="SSF53850">
    <property type="entry name" value="Periplasmic binding protein-like II"/>
    <property type="match status" value="1"/>
</dbReference>
<keyword evidence="1" id="KW-0812">Transmembrane</keyword>
<dbReference type="Proteomes" id="UP001596473">
    <property type="component" value="Unassembled WGS sequence"/>
</dbReference>
<sequence>MSRSRPEKSSKFRSVHLLETVMYLIHAGICLVLSTACLAGPSIDLMVENAAEPFSRADGSGYSNELIVAIFAAVGIEAKLKVVPYTRCKNMVLEARGIACFNMAWEPALEGKVKFPSVPLYTVTPIYFQNKSRPVSAQNEAELALGTKIGVVHGYEYPPSASSLPKRGVVFVAGNSEQINLKQLASGSLDAALVMANEIQIPTYWAKSAGVTGQVETIFSSTKQDVFIGFSIQHPKGLWALSQFEQGYKIISDNGRLKQIKAKWGALK</sequence>
<evidence type="ECO:0000256" key="1">
    <source>
        <dbReference type="SAM" id="Phobius"/>
    </source>
</evidence>
<dbReference type="RefSeq" id="WP_380185613.1">
    <property type="nucleotide sequence ID" value="NZ_JBHTBQ010000003.1"/>
</dbReference>
<organism evidence="2 3">
    <name type="scientific">Iodobacter arcticus</name>
    <dbReference type="NCBI Taxonomy" id="590593"/>
    <lineage>
        <taxon>Bacteria</taxon>
        <taxon>Pseudomonadati</taxon>
        <taxon>Pseudomonadota</taxon>
        <taxon>Betaproteobacteria</taxon>
        <taxon>Neisseriales</taxon>
        <taxon>Chitinibacteraceae</taxon>
        <taxon>Iodobacter</taxon>
    </lineage>
</organism>
<protein>
    <submittedName>
        <fullName evidence="2">Substrate-binding periplasmic protein</fullName>
    </submittedName>
</protein>